<sequence>MSFAAKAAKAVAERAAPLAGTAAVLAAQPVAQAREAHQAGPSSALSQIARIQDEFELVDFEGTKPIFSRPIFADDEITLAAQAFRTLVSVEDEPDTDTSEGAIADAFIEAPPFGLPASAAPRPALVDIGMLDLRQEEMRAALQVANRVLRHPGVQREMAAAALSDPEVLSILGARPDLDGYLVARGFAARGLLPGGDGTLAEAAVVEEAGAEAGGGDAGAAAQARAGERDPLAQALANVVRGLEWTGARIADLHAWLRGRFAPPSEAAAAEEVAAAGREAKMGTAAAAGEGSSRRERRRPDPWRVLERAGQVAVVLVLLILFRRAGRA</sequence>
<name>A0A0D2NSS8_9CHLO</name>
<accession>A0A0D2NSS8</accession>
<dbReference type="Proteomes" id="UP000054498">
    <property type="component" value="Unassembled WGS sequence"/>
</dbReference>
<feature type="region of interest" description="Disordered" evidence="1">
    <location>
        <begin position="279"/>
        <end position="299"/>
    </location>
</feature>
<dbReference type="AlphaFoldDB" id="A0A0D2NSS8"/>
<evidence type="ECO:0000256" key="1">
    <source>
        <dbReference type="SAM" id="MobiDB-lite"/>
    </source>
</evidence>
<evidence type="ECO:0000313" key="2">
    <source>
        <dbReference type="EMBL" id="KIZ07276.1"/>
    </source>
</evidence>
<gene>
    <name evidence="2" type="ORF">MNEG_0671</name>
</gene>
<dbReference type="OrthoDB" id="545709at2759"/>
<evidence type="ECO:0000313" key="3">
    <source>
        <dbReference type="Proteomes" id="UP000054498"/>
    </source>
</evidence>
<dbReference type="RefSeq" id="XP_013906295.1">
    <property type="nucleotide sequence ID" value="XM_014050841.1"/>
</dbReference>
<protein>
    <submittedName>
        <fullName evidence="2">Uncharacterized protein</fullName>
    </submittedName>
</protein>
<dbReference type="GeneID" id="25726789"/>
<organism evidence="2 3">
    <name type="scientific">Monoraphidium neglectum</name>
    <dbReference type="NCBI Taxonomy" id="145388"/>
    <lineage>
        <taxon>Eukaryota</taxon>
        <taxon>Viridiplantae</taxon>
        <taxon>Chlorophyta</taxon>
        <taxon>core chlorophytes</taxon>
        <taxon>Chlorophyceae</taxon>
        <taxon>CS clade</taxon>
        <taxon>Sphaeropleales</taxon>
        <taxon>Selenastraceae</taxon>
        <taxon>Monoraphidium</taxon>
    </lineage>
</organism>
<keyword evidence="3" id="KW-1185">Reference proteome</keyword>
<dbReference type="KEGG" id="mng:MNEG_0671"/>
<reference evidence="2 3" key="1">
    <citation type="journal article" date="2013" name="BMC Genomics">
        <title>Reconstruction of the lipid metabolism for the microalga Monoraphidium neglectum from its genome sequence reveals characteristics suitable for biofuel production.</title>
        <authorList>
            <person name="Bogen C."/>
            <person name="Al-Dilaimi A."/>
            <person name="Albersmeier A."/>
            <person name="Wichmann J."/>
            <person name="Grundmann M."/>
            <person name="Rupp O."/>
            <person name="Lauersen K.J."/>
            <person name="Blifernez-Klassen O."/>
            <person name="Kalinowski J."/>
            <person name="Goesmann A."/>
            <person name="Mussgnug J.H."/>
            <person name="Kruse O."/>
        </authorList>
    </citation>
    <scope>NUCLEOTIDE SEQUENCE [LARGE SCALE GENOMIC DNA]</scope>
    <source>
        <strain evidence="2 3">SAG 48.87</strain>
    </source>
</reference>
<dbReference type="EMBL" id="KK100276">
    <property type="protein sequence ID" value="KIZ07276.1"/>
    <property type="molecule type" value="Genomic_DNA"/>
</dbReference>
<proteinExistence type="predicted"/>